<dbReference type="PANTHER" id="PTHR43328:SF1">
    <property type="entry name" value="N-ACETYLTRANSFERASE DOMAIN-CONTAINING PROTEIN"/>
    <property type="match status" value="1"/>
</dbReference>
<dbReference type="Pfam" id="PF13302">
    <property type="entry name" value="Acetyltransf_3"/>
    <property type="match status" value="1"/>
</dbReference>
<feature type="domain" description="N-acetyltransferase" evidence="1">
    <location>
        <begin position="20"/>
        <end position="171"/>
    </location>
</feature>
<dbReference type="Proteomes" id="UP001500974">
    <property type="component" value="Unassembled WGS sequence"/>
</dbReference>
<organism evidence="2 3">
    <name type="scientific">Arthrobacter parietis</name>
    <dbReference type="NCBI Taxonomy" id="271434"/>
    <lineage>
        <taxon>Bacteria</taxon>
        <taxon>Bacillati</taxon>
        <taxon>Actinomycetota</taxon>
        <taxon>Actinomycetes</taxon>
        <taxon>Micrococcales</taxon>
        <taxon>Micrococcaceae</taxon>
        <taxon>Arthrobacter</taxon>
    </lineage>
</organism>
<dbReference type="InterPro" id="IPR016181">
    <property type="entry name" value="Acyl_CoA_acyltransferase"/>
</dbReference>
<sequence>MHPNLAETTPVPPTGKSPVITLRAVEPTDLDEFFSHQLDPSANHMAAFSAKNPSDRGVFDLHWQNILNDPTVTVRTIEADGAVVGSILAYRDADIPEISYWIDKARWGQGITTAAVGLFLEEFTERPLRARAVADNTNSIRILERYGFTQVGETQGFANARGAVVRELVLELR</sequence>
<dbReference type="EMBL" id="BAAAON010000010">
    <property type="protein sequence ID" value="GAA2178010.1"/>
    <property type="molecule type" value="Genomic_DNA"/>
</dbReference>
<comment type="caution">
    <text evidence="2">The sequence shown here is derived from an EMBL/GenBank/DDBJ whole genome shotgun (WGS) entry which is preliminary data.</text>
</comment>
<evidence type="ECO:0000313" key="3">
    <source>
        <dbReference type="Proteomes" id="UP001500974"/>
    </source>
</evidence>
<dbReference type="SUPFAM" id="SSF55729">
    <property type="entry name" value="Acyl-CoA N-acyltransferases (Nat)"/>
    <property type="match status" value="1"/>
</dbReference>
<protein>
    <submittedName>
        <fullName evidence="2">GNAT family N-acetyltransferase</fullName>
    </submittedName>
</protein>
<gene>
    <name evidence="2" type="ORF">GCM10009784_30830</name>
</gene>
<dbReference type="PANTHER" id="PTHR43328">
    <property type="entry name" value="ACETYLTRANSFERASE-RELATED"/>
    <property type="match status" value="1"/>
</dbReference>
<dbReference type="InterPro" id="IPR000182">
    <property type="entry name" value="GNAT_dom"/>
</dbReference>
<reference evidence="2 3" key="1">
    <citation type="journal article" date="2019" name="Int. J. Syst. Evol. Microbiol.">
        <title>The Global Catalogue of Microorganisms (GCM) 10K type strain sequencing project: providing services to taxonomists for standard genome sequencing and annotation.</title>
        <authorList>
            <consortium name="The Broad Institute Genomics Platform"/>
            <consortium name="The Broad Institute Genome Sequencing Center for Infectious Disease"/>
            <person name="Wu L."/>
            <person name="Ma J."/>
        </authorList>
    </citation>
    <scope>NUCLEOTIDE SEQUENCE [LARGE SCALE GENOMIC DNA]</scope>
    <source>
        <strain evidence="2 3">JCM 14917</strain>
    </source>
</reference>
<evidence type="ECO:0000259" key="1">
    <source>
        <dbReference type="PROSITE" id="PS51186"/>
    </source>
</evidence>
<dbReference type="Gene3D" id="3.40.630.30">
    <property type="match status" value="1"/>
</dbReference>
<accession>A0ABN3B158</accession>
<proteinExistence type="predicted"/>
<evidence type="ECO:0000313" key="2">
    <source>
        <dbReference type="EMBL" id="GAA2178010.1"/>
    </source>
</evidence>
<name>A0ABN3B158_9MICC</name>
<keyword evidence="3" id="KW-1185">Reference proteome</keyword>
<dbReference type="PROSITE" id="PS51186">
    <property type="entry name" value="GNAT"/>
    <property type="match status" value="1"/>
</dbReference>